<dbReference type="Proteomes" id="UP000199187">
    <property type="component" value="Unassembled WGS sequence"/>
</dbReference>
<evidence type="ECO:0000313" key="1">
    <source>
        <dbReference type="EMBL" id="SFT82867.1"/>
    </source>
</evidence>
<dbReference type="AlphaFoldDB" id="A0A1I7B6U1"/>
<sequence>MAQNNTDLLLQQVAIEKVKQAQQKAAKAAAQIRANGEVKNGK</sequence>
<dbReference type="EMBL" id="FPAU01000002">
    <property type="protein sequence ID" value="SFT82867.1"/>
    <property type="molecule type" value="Genomic_DNA"/>
</dbReference>
<accession>A0A1I7B6U1</accession>
<name>A0A1I7B6U1_9ENTR</name>
<gene>
    <name evidence="1" type="ORF">SAMN05192562_102338</name>
</gene>
<reference evidence="2" key="1">
    <citation type="submission" date="2016-10" db="EMBL/GenBank/DDBJ databases">
        <authorList>
            <person name="Varghese N."/>
            <person name="Submissions S."/>
        </authorList>
    </citation>
    <scope>NUCLEOTIDE SEQUENCE [LARGE SCALE GENOMIC DNA]</scope>
    <source>
        <strain evidence="2">Ah-143</strain>
    </source>
</reference>
<evidence type="ECO:0000313" key="2">
    <source>
        <dbReference type="Proteomes" id="UP000199187"/>
    </source>
</evidence>
<organism evidence="1 2">
    <name type="scientific">Kosakonia arachidis</name>
    <dbReference type="NCBI Taxonomy" id="551989"/>
    <lineage>
        <taxon>Bacteria</taxon>
        <taxon>Pseudomonadati</taxon>
        <taxon>Pseudomonadota</taxon>
        <taxon>Gammaproteobacteria</taxon>
        <taxon>Enterobacterales</taxon>
        <taxon>Enterobacteriaceae</taxon>
        <taxon>Kosakonia</taxon>
    </lineage>
</organism>
<dbReference type="RefSeq" id="WP_280116121.1">
    <property type="nucleotide sequence ID" value="NZ_CP045300.1"/>
</dbReference>
<proteinExistence type="predicted"/>
<protein>
    <submittedName>
        <fullName evidence="1">Uncharacterized protein</fullName>
    </submittedName>
</protein>
<keyword evidence="2" id="KW-1185">Reference proteome</keyword>